<dbReference type="EMBL" id="SJPS01000002">
    <property type="protein sequence ID" value="TWU28207.1"/>
    <property type="molecule type" value="Genomic_DNA"/>
</dbReference>
<evidence type="ECO:0000313" key="2">
    <source>
        <dbReference type="Proteomes" id="UP000318437"/>
    </source>
</evidence>
<evidence type="ECO:0000313" key="1">
    <source>
        <dbReference type="EMBL" id="TWU28207.1"/>
    </source>
</evidence>
<reference evidence="1 2" key="1">
    <citation type="submission" date="2019-02" db="EMBL/GenBank/DDBJ databases">
        <title>Deep-cultivation of Planctomycetes and their phenomic and genomic characterization uncovers novel biology.</title>
        <authorList>
            <person name="Wiegand S."/>
            <person name="Jogler M."/>
            <person name="Boedeker C."/>
            <person name="Pinto D."/>
            <person name="Vollmers J."/>
            <person name="Rivas-Marin E."/>
            <person name="Kohn T."/>
            <person name="Peeters S.H."/>
            <person name="Heuer A."/>
            <person name="Rast P."/>
            <person name="Oberbeckmann S."/>
            <person name="Bunk B."/>
            <person name="Jeske O."/>
            <person name="Meyerdierks A."/>
            <person name="Storesund J.E."/>
            <person name="Kallscheuer N."/>
            <person name="Luecker S."/>
            <person name="Lage O.M."/>
            <person name="Pohl T."/>
            <person name="Merkel B.J."/>
            <person name="Hornburger P."/>
            <person name="Mueller R.-W."/>
            <person name="Bruemmer F."/>
            <person name="Labrenz M."/>
            <person name="Spormann A.M."/>
            <person name="Op Den Camp H."/>
            <person name="Overmann J."/>
            <person name="Amann R."/>
            <person name="Jetten M.S.M."/>
            <person name="Mascher T."/>
            <person name="Medema M.H."/>
            <person name="Devos D.P."/>
            <person name="Kaster A.-K."/>
            <person name="Ovreas L."/>
            <person name="Rohde M."/>
            <person name="Galperin M.Y."/>
            <person name="Jogler C."/>
        </authorList>
    </citation>
    <scope>NUCLEOTIDE SEQUENCE [LARGE SCALE GENOMIC DNA]</scope>
    <source>
        <strain evidence="1 2">Pla144</strain>
    </source>
</reference>
<dbReference type="SUPFAM" id="SSF48537">
    <property type="entry name" value="Phospholipase C/P1 nuclease"/>
    <property type="match status" value="1"/>
</dbReference>
<gene>
    <name evidence="1" type="ORF">Pla144_14940</name>
</gene>
<proteinExistence type="predicted"/>
<accession>A0A5C6CXE3</accession>
<name>A0A5C6CXE3_9BACT</name>
<sequence>MSASSRTSANSWQSERRLNLKTVIHSCSVLVFLLIGQSSTFAWWNHGHRHITEGAIEYLPYPLKGFFQSQAADLIFMSGQEPPGAHYIDIDVYPEFFAGTFPRDLDVLVGIYGAPYVTSVGKGPWTFVDYVETLTAAMAAASSQQDWIDLISLAAAQAHYIEDLHNPLHLTYNYNGQYTGNTGIHARYEGEMIFRHLDELTFSETEAAYVPSMLDFVFDGIDSHYGFVEDILAADTMYTGPHDEAYYAGMWAETGEFTHDLFQQAAEAVAASWYTAWVNAGSPRTFLAYSADFEGDGDVDALDLDLWQTAYGIRSVADADVDADTDGADFLQWQRQFGSNFSTSSTLKVVPEPISRSLCFLALTLAGCWPRLK</sequence>
<comment type="caution">
    <text evidence="1">The sequence shown here is derived from an EMBL/GenBank/DDBJ whole genome shotgun (WGS) entry which is preliminary data.</text>
</comment>
<organism evidence="1 2">
    <name type="scientific">Bythopirellula polymerisocia</name>
    <dbReference type="NCBI Taxonomy" id="2528003"/>
    <lineage>
        <taxon>Bacteria</taxon>
        <taxon>Pseudomonadati</taxon>
        <taxon>Planctomycetota</taxon>
        <taxon>Planctomycetia</taxon>
        <taxon>Pirellulales</taxon>
        <taxon>Lacipirellulaceae</taxon>
        <taxon>Bythopirellula</taxon>
    </lineage>
</organism>
<dbReference type="Gene3D" id="1.10.575.10">
    <property type="entry name" value="P1 Nuclease"/>
    <property type="match status" value="1"/>
</dbReference>
<keyword evidence="2" id="KW-1185">Reference proteome</keyword>
<dbReference type="AlphaFoldDB" id="A0A5C6CXE3"/>
<protein>
    <submittedName>
        <fullName evidence="1">Uncharacterized protein</fullName>
    </submittedName>
</protein>
<dbReference type="GO" id="GO:0016788">
    <property type="term" value="F:hydrolase activity, acting on ester bonds"/>
    <property type="evidence" value="ECO:0007669"/>
    <property type="project" value="InterPro"/>
</dbReference>
<dbReference type="Proteomes" id="UP000318437">
    <property type="component" value="Unassembled WGS sequence"/>
</dbReference>
<dbReference type="InterPro" id="IPR008947">
    <property type="entry name" value="PLipase_C/P1_nuclease_dom_sf"/>
</dbReference>